<gene>
    <name evidence="2" type="ORF">PCOR1329_LOCUS5390</name>
</gene>
<organism evidence="2 3">
    <name type="scientific">Prorocentrum cordatum</name>
    <dbReference type="NCBI Taxonomy" id="2364126"/>
    <lineage>
        <taxon>Eukaryota</taxon>
        <taxon>Sar</taxon>
        <taxon>Alveolata</taxon>
        <taxon>Dinophyceae</taxon>
        <taxon>Prorocentrales</taxon>
        <taxon>Prorocentraceae</taxon>
        <taxon>Prorocentrum</taxon>
    </lineage>
</organism>
<feature type="compositionally biased region" description="Low complexity" evidence="1">
    <location>
        <begin position="62"/>
        <end position="96"/>
    </location>
</feature>
<evidence type="ECO:0000313" key="2">
    <source>
        <dbReference type="EMBL" id="CAK0795842.1"/>
    </source>
</evidence>
<name>A0ABN9PRS3_9DINO</name>
<feature type="non-terminal residue" evidence="2">
    <location>
        <position position="1"/>
    </location>
</feature>
<feature type="non-terminal residue" evidence="2">
    <location>
        <position position="180"/>
    </location>
</feature>
<comment type="caution">
    <text evidence="2">The sequence shown here is derived from an EMBL/GenBank/DDBJ whole genome shotgun (WGS) entry which is preliminary data.</text>
</comment>
<feature type="region of interest" description="Disordered" evidence="1">
    <location>
        <begin position="1"/>
        <end position="180"/>
    </location>
</feature>
<reference evidence="2" key="1">
    <citation type="submission" date="2023-10" db="EMBL/GenBank/DDBJ databases">
        <authorList>
            <person name="Chen Y."/>
            <person name="Shah S."/>
            <person name="Dougan E. K."/>
            <person name="Thang M."/>
            <person name="Chan C."/>
        </authorList>
    </citation>
    <scope>NUCLEOTIDE SEQUENCE [LARGE SCALE GENOMIC DNA]</scope>
</reference>
<sequence length="180" mass="18861">ASKEALARGLSSELPKHVVEESAGMLDGYIPETPPPRPPQAATLTPSPQSLKKADEQEQTKAPTCEAAPQPATPQATSAAAAPSSGTPPSSSGMPPNMAETDKTLALRLLQKILEGGSAPLESDKPQLPQEPEPRDDAAPPEPPVEPAQPAPTRSETPAHKKLHMNVFAGAKKLRDLKIK</sequence>
<keyword evidence="3" id="KW-1185">Reference proteome</keyword>
<dbReference type="EMBL" id="CAUYUJ010001421">
    <property type="protein sequence ID" value="CAK0795842.1"/>
    <property type="molecule type" value="Genomic_DNA"/>
</dbReference>
<accession>A0ABN9PRS3</accession>
<feature type="compositionally biased region" description="Pro residues" evidence="1">
    <location>
        <begin position="140"/>
        <end position="150"/>
    </location>
</feature>
<evidence type="ECO:0000256" key="1">
    <source>
        <dbReference type="SAM" id="MobiDB-lite"/>
    </source>
</evidence>
<evidence type="ECO:0000313" key="3">
    <source>
        <dbReference type="Proteomes" id="UP001189429"/>
    </source>
</evidence>
<protein>
    <submittedName>
        <fullName evidence="2">Uncharacterized protein</fullName>
    </submittedName>
</protein>
<dbReference type="Proteomes" id="UP001189429">
    <property type="component" value="Unassembled WGS sequence"/>
</dbReference>
<proteinExistence type="predicted"/>